<keyword evidence="9 12" id="KW-0255">Endonuclease</keyword>
<sequence>MPYYAIANGRKTGVVQTWKECESQVAGYKNARYKKFKTEAEAAAFVSDYGSSAKQPASVDYSHRQKPAVNNNSRITKPKTTPRHVDPTTNSSNVQHIYVDGAARGNGKVRSPKSGYGVFYGEGDERNAAVPLSKVDSDRTGTNQRAELHALNHALDDISKELNQGNTPKEYIIHSDSQYTIKAVGEWAKKWKTNGWRTASGTPVSNKDLIEKAVDKVATINKAYVARKMAPIIIAYVPGHAGNYGNEMADQLANKGADLD</sequence>
<dbReference type="OrthoDB" id="407198at2759"/>
<dbReference type="AlphaFoldDB" id="A5D9X7"/>
<comment type="cofactor">
    <cofactor evidence="2 12">
        <name>Mg(2+)</name>
        <dbReference type="ChEBI" id="CHEBI:18420"/>
    </cofactor>
</comment>
<evidence type="ECO:0000256" key="8">
    <source>
        <dbReference type="ARBA" id="ARBA00022723"/>
    </source>
</evidence>
<dbReference type="GeneID" id="5128758"/>
<protein>
    <recommendedName>
        <fullName evidence="6 12">Ribonuclease H</fullName>
        <shortName evidence="12">RNase H</shortName>
        <ecNumber evidence="5 12">3.1.26.4</ecNumber>
    </recommendedName>
</protein>
<dbReference type="SUPFAM" id="SSF53098">
    <property type="entry name" value="Ribonuclease H-like"/>
    <property type="match status" value="1"/>
</dbReference>
<dbReference type="KEGG" id="pgu:PGUG_00082"/>
<dbReference type="SUPFAM" id="SSF55658">
    <property type="entry name" value="L9 N-domain-like"/>
    <property type="match status" value="1"/>
</dbReference>
<dbReference type="FunCoup" id="A5D9X7">
    <property type="interactions" value="254"/>
</dbReference>
<dbReference type="PANTHER" id="PTHR10642:SF26">
    <property type="entry name" value="RIBONUCLEASE H1"/>
    <property type="match status" value="1"/>
</dbReference>
<dbReference type="GO" id="GO:0043137">
    <property type="term" value="P:DNA replication, removal of RNA primer"/>
    <property type="evidence" value="ECO:0007669"/>
    <property type="project" value="TreeGrafter"/>
</dbReference>
<dbReference type="InterPro" id="IPR012337">
    <property type="entry name" value="RNaseH-like_sf"/>
</dbReference>
<keyword evidence="10 12" id="KW-0378">Hydrolase</keyword>
<evidence type="ECO:0000256" key="1">
    <source>
        <dbReference type="ARBA" id="ARBA00000077"/>
    </source>
</evidence>
<dbReference type="InterPro" id="IPR017067">
    <property type="entry name" value="RNase_H1_euk"/>
</dbReference>
<dbReference type="PANTHER" id="PTHR10642">
    <property type="entry name" value="RIBONUCLEASE H1"/>
    <property type="match status" value="1"/>
</dbReference>
<dbReference type="InterPro" id="IPR011320">
    <property type="entry name" value="RNase_H1_N"/>
</dbReference>
<dbReference type="STRING" id="294746.A5D9X7"/>
<dbReference type="InterPro" id="IPR036397">
    <property type="entry name" value="RNaseH_sf"/>
</dbReference>
<dbReference type="PROSITE" id="PS50879">
    <property type="entry name" value="RNASE_H_1"/>
    <property type="match status" value="1"/>
</dbReference>
<dbReference type="GO" id="GO:0003676">
    <property type="term" value="F:nucleic acid binding"/>
    <property type="evidence" value="ECO:0007669"/>
    <property type="project" value="UniProtKB-UniRule"/>
</dbReference>
<dbReference type="eggNOG" id="KOG3752">
    <property type="taxonomic scope" value="Eukaryota"/>
</dbReference>
<dbReference type="Pfam" id="PF00075">
    <property type="entry name" value="RNase_H"/>
    <property type="match status" value="1"/>
</dbReference>
<dbReference type="EMBL" id="CH408155">
    <property type="protein sequence ID" value="EDK35984.2"/>
    <property type="molecule type" value="Genomic_DNA"/>
</dbReference>
<dbReference type="Pfam" id="PF01693">
    <property type="entry name" value="Cauli_VI"/>
    <property type="match status" value="1"/>
</dbReference>
<gene>
    <name evidence="15" type="ORF">PGUG_00082</name>
</gene>
<feature type="region of interest" description="Disordered" evidence="13">
    <location>
        <begin position="54"/>
        <end position="91"/>
    </location>
</feature>
<comment type="function">
    <text evidence="3 12">Endonuclease that specifically degrades the RNA of RNA-DNA hybrids.</text>
</comment>
<evidence type="ECO:0000259" key="14">
    <source>
        <dbReference type="PROSITE" id="PS50879"/>
    </source>
</evidence>
<evidence type="ECO:0000256" key="10">
    <source>
        <dbReference type="ARBA" id="ARBA00022801"/>
    </source>
</evidence>
<reference evidence="15 16" key="1">
    <citation type="journal article" date="2009" name="Nature">
        <title>Evolution of pathogenicity and sexual reproduction in eight Candida genomes.</title>
        <authorList>
            <person name="Butler G."/>
            <person name="Rasmussen M.D."/>
            <person name="Lin M.F."/>
            <person name="Santos M.A."/>
            <person name="Sakthikumar S."/>
            <person name="Munro C.A."/>
            <person name="Rheinbay E."/>
            <person name="Grabherr M."/>
            <person name="Forche A."/>
            <person name="Reedy J.L."/>
            <person name="Agrafioti I."/>
            <person name="Arnaud M.B."/>
            <person name="Bates S."/>
            <person name="Brown A.J."/>
            <person name="Brunke S."/>
            <person name="Costanzo M.C."/>
            <person name="Fitzpatrick D.A."/>
            <person name="de Groot P.W."/>
            <person name="Harris D."/>
            <person name="Hoyer L.L."/>
            <person name="Hube B."/>
            <person name="Klis F.M."/>
            <person name="Kodira C."/>
            <person name="Lennard N."/>
            <person name="Logue M.E."/>
            <person name="Martin R."/>
            <person name="Neiman A.M."/>
            <person name="Nikolaou E."/>
            <person name="Quail M.A."/>
            <person name="Quinn J."/>
            <person name="Santos M.C."/>
            <person name="Schmitzberger F.F."/>
            <person name="Sherlock G."/>
            <person name="Shah P."/>
            <person name="Silverstein K.A."/>
            <person name="Skrzypek M.S."/>
            <person name="Soll D."/>
            <person name="Staggs R."/>
            <person name="Stansfield I."/>
            <person name="Stumpf M.P."/>
            <person name="Sudbery P.E."/>
            <person name="Srikantha T."/>
            <person name="Zeng Q."/>
            <person name="Berman J."/>
            <person name="Berriman M."/>
            <person name="Heitman J."/>
            <person name="Gow N.A."/>
            <person name="Lorenz M.C."/>
            <person name="Birren B.W."/>
            <person name="Kellis M."/>
            <person name="Cuomo C.A."/>
        </authorList>
    </citation>
    <scope>NUCLEOTIDE SEQUENCE [LARGE SCALE GENOMIC DNA]</scope>
    <source>
        <strain evidence="16">ATCC 6260 / CBS 566 / DSM 6381 / JCM 1539 / NBRC 10279 / NRRL Y-324</strain>
    </source>
</reference>
<evidence type="ECO:0000256" key="12">
    <source>
        <dbReference type="PIRNR" id="PIRNR036852"/>
    </source>
</evidence>
<organism evidence="15 16">
    <name type="scientific">Meyerozyma guilliermondii (strain ATCC 6260 / CBS 566 / DSM 6381 / JCM 1539 / NBRC 10279 / NRRL Y-324)</name>
    <name type="common">Yeast</name>
    <name type="synonym">Candida guilliermondii</name>
    <dbReference type="NCBI Taxonomy" id="294746"/>
    <lineage>
        <taxon>Eukaryota</taxon>
        <taxon>Fungi</taxon>
        <taxon>Dikarya</taxon>
        <taxon>Ascomycota</taxon>
        <taxon>Saccharomycotina</taxon>
        <taxon>Pichiomycetes</taxon>
        <taxon>Debaryomycetaceae</taxon>
        <taxon>Meyerozyma</taxon>
    </lineage>
</organism>
<dbReference type="InterPro" id="IPR002156">
    <property type="entry name" value="RNaseH_domain"/>
</dbReference>
<dbReference type="RefSeq" id="XP_001486705.2">
    <property type="nucleotide sequence ID" value="XM_001486655.1"/>
</dbReference>
<dbReference type="Gene3D" id="3.40.970.10">
    <property type="entry name" value="Ribonuclease H1, N-terminal domain"/>
    <property type="match status" value="1"/>
</dbReference>
<evidence type="ECO:0000313" key="16">
    <source>
        <dbReference type="Proteomes" id="UP000001997"/>
    </source>
</evidence>
<dbReference type="CDD" id="cd09280">
    <property type="entry name" value="RNase_HI_eukaryote_like"/>
    <property type="match status" value="1"/>
</dbReference>
<keyword evidence="16" id="KW-1185">Reference proteome</keyword>
<evidence type="ECO:0000256" key="13">
    <source>
        <dbReference type="SAM" id="MobiDB-lite"/>
    </source>
</evidence>
<proteinExistence type="inferred from homology"/>
<evidence type="ECO:0000256" key="4">
    <source>
        <dbReference type="ARBA" id="ARBA00005300"/>
    </source>
</evidence>
<comment type="catalytic activity">
    <reaction evidence="1 12">
        <text>Endonucleolytic cleavage to 5'-phosphomonoester.</text>
        <dbReference type="EC" id="3.1.26.4"/>
    </reaction>
</comment>
<dbReference type="OMA" id="IRSMTEW"/>
<dbReference type="Proteomes" id="UP000001997">
    <property type="component" value="Unassembled WGS sequence"/>
</dbReference>
<name>A5D9X7_PICGU</name>
<evidence type="ECO:0000313" key="15">
    <source>
        <dbReference type="EMBL" id="EDK35984.2"/>
    </source>
</evidence>
<dbReference type="InParanoid" id="A5D9X7"/>
<dbReference type="InterPro" id="IPR009027">
    <property type="entry name" value="Ribosomal_bL9/RNase_H1_N"/>
</dbReference>
<dbReference type="Gene3D" id="3.30.420.10">
    <property type="entry name" value="Ribonuclease H-like superfamily/Ribonuclease H"/>
    <property type="match status" value="1"/>
</dbReference>
<keyword evidence="8 12" id="KW-0479">Metal-binding</keyword>
<feature type="domain" description="RNase H type-1" evidence="14">
    <location>
        <begin position="91"/>
        <end position="258"/>
    </location>
</feature>
<evidence type="ECO:0000256" key="9">
    <source>
        <dbReference type="ARBA" id="ARBA00022759"/>
    </source>
</evidence>
<dbReference type="HOGENOM" id="CLU_030894_0_2_1"/>
<evidence type="ECO:0000256" key="2">
    <source>
        <dbReference type="ARBA" id="ARBA00001946"/>
    </source>
</evidence>
<accession>A5D9X7</accession>
<dbReference type="EC" id="3.1.26.4" evidence="5 12"/>
<dbReference type="GO" id="GO:0004523">
    <property type="term" value="F:RNA-DNA hybrid ribonuclease activity"/>
    <property type="evidence" value="ECO:0007669"/>
    <property type="project" value="UniProtKB-UniRule"/>
</dbReference>
<keyword evidence="11 12" id="KW-0460">Magnesium</keyword>
<comment type="similarity">
    <text evidence="4 12">Belongs to the RNase H family.</text>
</comment>
<dbReference type="PIRSF" id="PIRSF036852">
    <property type="entry name" value="Ribonuclease_H1_euk"/>
    <property type="match status" value="1"/>
</dbReference>
<dbReference type="InterPro" id="IPR050092">
    <property type="entry name" value="RNase_H"/>
</dbReference>
<dbReference type="InterPro" id="IPR037056">
    <property type="entry name" value="RNase_H1_N_sf"/>
</dbReference>
<dbReference type="VEuPathDB" id="FungiDB:PGUG_00082"/>
<evidence type="ECO:0000256" key="11">
    <source>
        <dbReference type="ARBA" id="ARBA00022842"/>
    </source>
</evidence>
<dbReference type="GO" id="GO:0000287">
    <property type="term" value="F:magnesium ion binding"/>
    <property type="evidence" value="ECO:0007669"/>
    <property type="project" value="UniProtKB-UniRule"/>
</dbReference>
<evidence type="ECO:0000256" key="6">
    <source>
        <dbReference type="ARBA" id="ARBA00017721"/>
    </source>
</evidence>
<dbReference type="FunFam" id="3.40.970.10:FF:000002">
    <property type="entry name" value="Ribonuclease H"/>
    <property type="match status" value="1"/>
</dbReference>
<keyword evidence="7 12" id="KW-0540">Nuclease</keyword>
<evidence type="ECO:0000256" key="5">
    <source>
        <dbReference type="ARBA" id="ARBA00012180"/>
    </source>
</evidence>
<evidence type="ECO:0000256" key="7">
    <source>
        <dbReference type="ARBA" id="ARBA00022722"/>
    </source>
</evidence>
<evidence type="ECO:0000256" key="3">
    <source>
        <dbReference type="ARBA" id="ARBA00004065"/>
    </source>
</evidence>